<dbReference type="EMBL" id="AMZH03007770">
    <property type="protein sequence ID" value="RRT60477.1"/>
    <property type="molecule type" value="Genomic_DNA"/>
</dbReference>
<sequence>MHHLRNSKYWPFSMYYPTGSCTNTVSRKNTTVKNFVQNHARSQVSIDFSRTISEIQNTGHFQRISPWDVVCARFREKRDGHKLCKVTREVEF</sequence>
<gene>
    <name evidence="1" type="ORF">B296_00038525</name>
</gene>
<accession>A0A426Z910</accession>
<dbReference type="AlphaFoldDB" id="A0A426Z910"/>
<organism evidence="1 2">
    <name type="scientific">Ensete ventricosum</name>
    <name type="common">Abyssinian banana</name>
    <name type="synonym">Musa ensete</name>
    <dbReference type="NCBI Taxonomy" id="4639"/>
    <lineage>
        <taxon>Eukaryota</taxon>
        <taxon>Viridiplantae</taxon>
        <taxon>Streptophyta</taxon>
        <taxon>Embryophyta</taxon>
        <taxon>Tracheophyta</taxon>
        <taxon>Spermatophyta</taxon>
        <taxon>Magnoliopsida</taxon>
        <taxon>Liliopsida</taxon>
        <taxon>Zingiberales</taxon>
        <taxon>Musaceae</taxon>
        <taxon>Ensete</taxon>
    </lineage>
</organism>
<dbReference type="Proteomes" id="UP000287651">
    <property type="component" value="Unassembled WGS sequence"/>
</dbReference>
<name>A0A426Z910_ENSVE</name>
<evidence type="ECO:0000313" key="2">
    <source>
        <dbReference type="Proteomes" id="UP000287651"/>
    </source>
</evidence>
<proteinExistence type="predicted"/>
<protein>
    <submittedName>
        <fullName evidence="1">Uncharacterized protein</fullName>
    </submittedName>
</protein>
<comment type="caution">
    <text evidence="1">The sequence shown here is derived from an EMBL/GenBank/DDBJ whole genome shotgun (WGS) entry which is preliminary data.</text>
</comment>
<reference evidence="1 2" key="1">
    <citation type="journal article" date="2014" name="Agronomy (Basel)">
        <title>A Draft Genome Sequence for Ensete ventricosum, the Drought-Tolerant Tree Against Hunger.</title>
        <authorList>
            <person name="Harrison J."/>
            <person name="Moore K.A."/>
            <person name="Paszkiewicz K."/>
            <person name="Jones T."/>
            <person name="Grant M."/>
            <person name="Ambacheew D."/>
            <person name="Muzemil S."/>
            <person name="Studholme D.J."/>
        </authorList>
    </citation>
    <scope>NUCLEOTIDE SEQUENCE [LARGE SCALE GENOMIC DNA]</scope>
</reference>
<evidence type="ECO:0000313" key="1">
    <source>
        <dbReference type="EMBL" id="RRT60477.1"/>
    </source>
</evidence>